<feature type="domain" description="Metallo-beta-lactamase" evidence="1">
    <location>
        <begin position="64"/>
        <end position="247"/>
    </location>
</feature>
<dbReference type="PANTHER" id="PTHR42663">
    <property type="entry name" value="HYDROLASE C777.06C-RELATED-RELATED"/>
    <property type="match status" value="1"/>
</dbReference>
<organism evidence="2 3">
    <name type="scientific">Fusibacter paucivorans</name>
    <dbReference type="NCBI Taxonomy" id="76009"/>
    <lineage>
        <taxon>Bacteria</taxon>
        <taxon>Bacillati</taxon>
        <taxon>Bacillota</taxon>
        <taxon>Clostridia</taxon>
        <taxon>Eubacteriales</taxon>
        <taxon>Eubacteriales Family XII. Incertae Sedis</taxon>
        <taxon>Fusibacter</taxon>
    </lineage>
</organism>
<dbReference type="PANTHER" id="PTHR42663:SF4">
    <property type="entry name" value="SLL1036 PROTEIN"/>
    <property type="match status" value="1"/>
</dbReference>
<protein>
    <submittedName>
        <fullName evidence="2">MBL fold metallo-hydrolase</fullName>
    </submittedName>
</protein>
<dbReference type="InterPro" id="IPR036866">
    <property type="entry name" value="RibonucZ/Hydroxyglut_hydro"/>
</dbReference>
<proteinExistence type="predicted"/>
<dbReference type="RefSeq" id="WP_213236507.1">
    <property type="nucleotide sequence ID" value="NZ_JAHBCL010000012.1"/>
</dbReference>
<gene>
    <name evidence="2" type="ORF">KHM83_08150</name>
</gene>
<evidence type="ECO:0000313" key="3">
    <source>
        <dbReference type="Proteomes" id="UP000746471"/>
    </source>
</evidence>
<name>A0ABS5PN92_9FIRM</name>
<sequence length="284" mass="32085">MTPNQIKVKFLGVRGSYNLSNATINKYGGNTSCVQIETANDVVFIDAGTGITKVDDIFESKRIHLLLTHYHWDHIIGLPFFSTLYTHPHQLYVKGFKPENYSLTDAMKLLFNPPFCPIGWQSVANRMVIEEVPMQGAFMIGDIEVKHVPIMHPGGAVGYRFDFKGVSICLLTDIELSPEFQTYESDFEHIKAFVEDVDVMVMDAAMTDDEYYGNEGSRKVGWGHSTINECIKLAKAANVKATYITHYLPYRKDRTNDALITLISKDHEGIFFAAEDSELIFEAH</sequence>
<dbReference type="CDD" id="cd07715">
    <property type="entry name" value="TaR3-like_MBL-fold"/>
    <property type="match status" value="1"/>
</dbReference>
<dbReference type="Proteomes" id="UP000746471">
    <property type="component" value="Unassembled WGS sequence"/>
</dbReference>
<keyword evidence="3" id="KW-1185">Reference proteome</keyword>
<comment type="caution">
    <text evidence="2">The sequence shown here is derived from an EMBL/GenBank/DDBJ whole genome shotgun (WGS) entry which is preliminary data.</text>
</comment>
<evidence type="ECO:0000313" key="2">
    <source>
        <dbReference type="EMBL" id="MBS7526645.1"/>
    </source>
</evidence>
<dbReference type="InterPro" id="IPR001279">
    <property type="entry name" value="Metallo-B-lactamas"/>
</dbReference>
<accession>A0ABS5PN92</accession>
<reference evidence="2 3" key="1">
    <citation type="submission" date="2021-05" db="EMBL/GenBank/DDBJ databases">
        <title>Fusibacter ferrireducens sp. nov., an anaerobic, sulfur- and Fe-reducing bacterium isolated from the mangrove sediment.</title>
        <authorList>
            <person name="Qiu D."/>
        </authorList>
    </citation>
    <scope>NUCLEOTIDE SEQUENCE [LARGE SCALE GENOMIC DNA]</scope>
    <source>
        <strain evidence="2 3">DSM 12116</strain>
    </source>
</reference>
<dbReference type="Pfam" id="PF12706">
    <property type="entry name" value="Lactamase_B_2"/>
    <property type="match status" value="1"/>
</dbReference>
<evidence type="ECO:0000259" key="1">
    <source>
        <dbReference type="Pfam" id="PF12706"/>
    </source>
</evidence>
<dbReference type="EMBL" id="JAHBCL010000012">
    <property type="protein sequence ID" value="MBS7526645.1"/>
    <property type="molecule type" value="Genomic_DNA"/>
</dbReference>
<dbReference type="Gene3D" id="3.60.15.10">
    <property type="entry name" value="Ribonuclease Z/Hydroxyacylglutathione hydrolase-like"/>
    <property type="match status" value="1"/>
</dbReference>
<dbReference type="SUPFAM" id="SSF56281">
    <property type="entry name" value="Metallo-hydrolase/oxidoreductase"/>
    <property type="match status" value="1"/>
</dbReference>